<keyword evidence="5" id="KW-0106">Calcium</keyword>
<evidence type="ECO:0000256" key="1">
    <source>
        <dbReference type="ARBA" id="ARBA00001913"/>
    </source>
</evidence>
<dbReference type="CDD" id="cd16029">
    <property type="entry name" value="4-S"/>
    <property type="match status" value="1"/>
</dbReference>
<dbReference type="Proteomes" id="UP000887116">
    <property type="component" value="Unassembled WGS sequence"/>
</dbReference>
<reference evidence="8" key="1">
    <citation type="submission" date="2020-07" db="EMBL/GenBank/DDBJ databases">
        <title>Multicomponent nature underlies the extraordinary mechanical properties of spider dragline silk.</title>
        <authorList>
            <person name="Kono N."/>
            <person name="Nakamura H."/>
            <person name="Mori M."/>
            <person name="Yoshida Y."/>
            <person name="Ohtoshi R."/>
            <person name="Malay A.D."/>
            <person name="Moran D.A.P."/>
            <person name="Tomita M."/>
            <person name="Numata K."/>
            <person name="Arakawa K."/>
        </authorList>
    </citation>
    <scope>NUCLEOTIDE SEQUENCE</scope>
</reference>
<dbReference type="Gene3D" id="3.40.720.10">
    <property type="entry name" value="Alkaline Phosphatase, subunit A"/>
    <property type="match status" value="1"/>
</dbReference>
<evidence type="ECO:0000256" key="4">
    <source>
        <dbReference type="ARBA" id="ARBA00022801"/>
    </source>
</evidence>
<comment type="cofactor">
    <cofactor evidence="1">
        <name>Ca(2+)</name>
        <dbReference type="ChEBI" id="CHEBI:29108"/>
    </cofactor>
</comment>
<protein>
    <submittedName>
        <fullName evidence="8">Arylsulfatase B</fullName>
    </submittedName>
</protein>
<dbReference type="GO" id="GO:0008484">
    <property type="term" value="F:sulfuric ester hydrolase activity"/>
    <property type="evidence" value="ECO:0007669"/>
    <property type="project" value="InterPro"/>
</dbReference>
<keyword evidence="6" id="KW-0325">Glycoprotein</keyword>
<keyword evidence="4" id="KW-0378">Hydrolase</keyword>
<keyword evidence="3" id="KW-0479">Metal-binding</keyword>
<dbReference type="AlphaFoldDB" id="A0A8X6M2D0"/>
<dbReference type="EMBL" id="BMAO01039163">
    <property type="protein sequence ID" value="GFR29407.1"/>
    <property type="molecule type" value="Genomic_DNA"/>
</dbReference>
<dbReference type="InterPro" id="IPR000917">
    <property type="entry name" value="Sulfatase_N"/>
</dbReference>
<dbReference type="PANTHER" id="PTHR10342:SF273">
    <property type="entry name" value="RE14504P"/>
    <property type="match status" value="1"/>
</dbReference>
<evidence type="ECO:0000256" key="2">
    <source>
        <dbReference type="ARBA" id="ARBA00008779"/>
    </source>
</evidence>
<evidence type="ECO:0000259" key="7">
    <source>
        <dbReference type="Pfam" id="PF00884"/>
    </source>
</evidence>
<evidence type="ECO:0000256" key="6">
    <source>
        <dbReference type="ARBA" id="ARBA00023180"/>
    </source>
</evidence>
<dbReference type="SUPFAM" id="SSF53649">
    <property type="entry name" value="Alkaline phosphatase-like"/>
    <property type="match status" value="1"/>
</dbReference>
<dbReference type="PROSITE" id="PS00523">
    <property type="entry name" value="SULFATASE_1"/>
    <property type="match status" value="1"/>
</dbReference>
<dbReference type="OrthoDB" id="5946264at2759"/>
<gene>
    <name evidence="8" type="primary">Arsb</name>
    <name evidence="8" type="ORF">TNCT_457971</name>
</gene>
<name>A0A8X6M2D0_TRICU</name>
<accession>A0A8X6M2D0</accession>
<comment type="caution">
    <text evidence="8">The sequence shown here is derived from an EMBL/GenBank/DDBJ whole genome shotgun (WGS) entry which is preliminary data.</text>
</comment>
<evidence type="ECO:0000313" key="8">
    <source>
        <dbReference type="EMBL" id="GFR29407.1"/>
    </source>
</evidence>
<sequence length="586" mass="66834">MKLLKKCHSRNTKGKDPSTCFGTHTNFHSLRISRSLCRKVFAIASPRKTRAPLHFLEIEGFGQRPTQLALRARRYTKHFLEHLEHKHCLSEETSTRLCKVNGFVKVSIQDAASRTASAKGLSPDKAHQLGWNDIGWNNPEIQTPHLDELARNGVIMNQSYVQPICTPSRAAFMTGYYPYHIGRQNCVVIVLEPTGVSIKYPFLPKKLKELGYSTHIIGKWHLGHCNQSYTPLHRGFDSFLGFYYAEGDYYTHTIEKSVQMWQELLDFHRNSYPTNQYKGVYTTEVMKNAVTELLSKSNPDIPLFLYLPFQAVHSPLQVPKIYEDKYSHITNKERRIFSGMVTAMDEAVGSLVTDMKRYGFWDNFLIAFISDNGGEVLSGGSNYPLRGAKMTLWEGGTRVPTFLYGDVLQKKGYVNNNLIHAVDWFPTLLAAAGGQNSDPDMDGMNQWDMINFDGPEVRKEFVYNIYDLEYKRAAIRVGDYKLIIGYPGLPCDWLPISQQVEGIELEKSCQKSNISERGVYLFNIKDDPLEKNNLAPTEKVVLQRMKHRLDQMGRSMVPSDDPFPNFFAMRKLTRIGALVPGWCAAK</sequence>
<dbReference type="InterPro" id="IPR017850">
    <property type="entry name" value="Alkaline_phosphatase_core_sf"/>
</dbReference>
<evidence type="ECO:0000256" key="5">
    <source>
        <dbReference type="ARBA" id="ARBA00022837"/>
    </source>
</evidence>
<dbReference type="Gene3D" id="3.30.1120.10">
    <property type="match status" value="1"/>
</dbReference>
<dbReference type="PROSITE" id="PS00149">
    <property type="entry name" value="SULFATASE_2"/>
    <property type="match status" value="1"/>
</dbReference>
<dbReference type="InterPro" id="IPR024607">
    <property type="entry name" value="Sulfatase_CS"/>
</dbReference>
<dbReference type="PANTHER" id="PTHR10342">
    <property type="entry name" value="ARYLSULFATASE"/>
    <property type="match status" value="1"/>
</dbReference>
<evidence type="ECO:0000313" key="9">
    <source>
        <dbReference type="Proteomes" id="UP000887116"/>
    </source>
</evidence>
<evidence type="ECO:0000256" key="3">
    <source>
        <dbReference type="ARBA" id="ARBA00022723"/>
    </source>
</evidence>
<dbReference type="InterPro" id="IPR047115">
    <property type="entry name" value="ARSB"/>
</dbReference>
<feature type="domain" description="Sulfatase N-terminal" evidence="7">
    <location>
        <begin position="129"/>
        <end position="433"/>
    </location>
</feature>
<organism evidence="8 9">
    <name type="scientific">Trichonephila clavata</name>
    <name type="common">Joro spider</name>
    <name type="synonym">Nephila clavata</name>
    <dbReference type="NCBI Taxonomy" id="2740835"/>
    <lineage>
        <taxon>Eukaryota</taxon>
        <taxon>Metazoa</taxon>
        <taxon>Ecdysozoa</taxon>
        <taxon>Arthropoda</taxon>
        <taxon>Chelicerata</taxon>
        <taxon>Arachnida</taxon>
        <taxon>Araneae</taxon>
        <taxon>Araneomorphae</taxon>
        <taxon>Entelegynae</taxon>
        <taxon>Araneoidea</taxon>
        <taxon>Nephilidae</taxon>
        <taxon>Trichonephila</taxon>
    </lineage>
</organism>
<comment type="similarity">
    <text evidence="2">Belongs to the sulfatase family.</text>
</comment>
<keyword evidence="9" id="KW-1185">Reference proteome</keyword>
<dbReference type="Pfam" id="PF00884">
    <property type="entry name" value="Sulfatase"/>
    <property type="match status" value="1"/>
</dbReference>
<dbReference type="GO" id="GO:0046872">
    <property type="term" value="F:metal ion binding"/>
    <property type="evidence" value="ECO:0007669"/>
    <property type="project" value="UniProtKB-KW"/>
</dbReference>
<proteinExistence type="inferred from homology"/>